<evidence type="ECO:0000256" key="1">
    <source>
        <dbReference type="ARBA" id="ARBA00022908"/>
    </source>
</evidence>
<keyword evidence="3" id="KW-0233">DNA recombination</keyword>
<keyword evidence="1" id="KW-0229">DNA integration</keyword>
<dbReference type="InterPro" id="IPR011010">
    <property type="entry name" value="DNA_brk_join_enz"/>
</dbReference>
<dbReference type="PANTHER" id="PTHR30349">
    <property type="entry name" value="PHAGE INTEGRASE-RELATED"/>
    <property type="match status" value="1"/>
</dbReference>
<dbReference type="Pfam" id="PF00589">
    <property type="entry name" value="Phage_integrase"/>
    <property type="match status" value="1"/>
</dbReference>
<keyword evidence="2 4" id="KW-0238">DNA-binding</keyword>
<dbReference type="InterPro" id="IPR013762">
    <property type="entry name" value="Integrase-like_cat_sf"/>
</dbReference>
<dbReference type="HOGENOM" id="CLU_798834_0_0_5"/>
<dbReference type="InterPro" id="IPR044068">
    <property type="entry name" value="CB"/>
</dbReference>
<dbReference type="InterPro" id="IPR050090">
    <property type="entry name" value="Tyrosine_recombinase_XerCD"/>
</dbReference>
<dbReference type="EMBL" id="CP003742">
    <property type="protein sequence ID" value="AGI72540.1"/>
    <property type="molecule type" value="Genomic_DNA"/>
</dbReference>
<sequence>MAKHTSDNLRIKRKYLVWRKDSKGLSDASVDKSAAAVSVYEAFLNGKDFRSFHSERARSFKRHLSSQQNQRNGSKLSSSSINGILREVSAFLSWLADQPGYKSKITRSDIDYLSPDRKSDAARRNSCWKPHPSPAQVVKVLSNMPTDTVLQRRDRALLAFLFLTGSREGAAITIRLGHVDLLYACVHFDGRSVDTKFGKTFTTAFFPMPAPCEQILRDWISELRQDHQFSDSDPLLPKTRVGVGPERKFAALGIDRVPWSSASSAAKIFKQAFVDAGQPPFSPHRVRDTLSELAKDHCRTPEDYKAWSQNMGHEDVLTTFRSYGSVAPGRQVDLMKRFRKRGPLQDSDDDDFDVIE</sequence>
<evidence type="ECO:0000256" key="4">
    <source>
        <dbReference type="PROSITE-ProRule" id="PRU01248"/>
    </source>
</evidence>
<dbReference type="SUPFAM" id="SSF56349">
    <property type="entry name" value="DNA breaking-rejoining enzymes"/>
    <property type="match status" value="1"/>
</dbReference>
<evidence type="ECO:0000313" key="8">
    <source>
        <dbReference type="Proteomes" id="UP000004688"/>
    </source>
</evidence>
<feature type="domain" description="Tyr recombinase" evidence="5">
    <location>
        <begin position="126"/>
        <end position="336"/>
    </location>
</feature>
<evidence type="ECO:0000313" key="7">
    <source>
        <dbReference type="EMBL" id="AGI72540.1"/>
    </source>
</evidence>
<evidence type="ECO:0000259" key="6">
    <source>
        <dbReference type="PROSITE" id="PS51900"/>
    </source>
</evidence>
<dbReference type="GO" id="GO:0006310">
    <property type="term" value="P:DNA recombination"/>
    <property type="evidence" value="ECO:0007669"/>
    <property type="project" value="UniProtKB-KW"/>
</dbReference>
<dbReference type="RefSeq" id="WP_015495611.1">
    <property type="nucleotide sequence ID" value="NC_020908.1"/>
</dbReference>
<dbReference type="OrthoDB" id="7354488at2"/>
<dbReference type="PROSITE" id="PS51900">
    <property type="entry name" value="CB"/>
    <property type="match status" value="1"/>
</dbReference>
<dbReference type="Proteomes" id="UP000004688">
    <property type="component" value="Chromosome"/>
</dbReference>
<dbReference type="STRING" id="391616.OA238_c24860"/>
<proteinExistence type="predicted"/>
<gene>
    <name evidence="7" type="ORF">OA238_c24860</name>
</gene>
<reference evidence="7 8" key="1">
    <citation type="journal article" date="2013" name="PLoS ONE">
        <title>Poles Apart: Arctic and Antarctic Octadecabacter strains Share High Genome Plasticity and a New Type of Xanthorhodopsin.</title>
        <authorList>
            <person name="Vollmers J."/>
            <person name="Voget S."/>
            <person name="Dietrich S."/>
            <person name="Gollnow K."/>
            <person name="Smits M."/>
            <person name="Meyer K."/>
            <person name="Brinkhoff T."/>
            <person name="Simon M."/>
            <person name="Daniel R."/>
        </authorList>
    </citation>
    <scope>NUCLEOTIDE SEQUENCE [LARGE SCALE GENOMIC DNA]</scope>
    <source>
        <strain evidence="7 8">238</strain>
    </source>
</reference>
<dbReference type="eggNOG" id="COG0582">
    <property type="taxonomic scope" value="Bacteria"/>
</dbReference>
<dbReference type="PANTHER" id="PTHR30349:SF64">
    <property type="entry name" value="PROPHAGE INTEGRASE INTD-RELATED"/>
    <property type="match status" value="1"/>
</dbReference>
<dbReference type="GO" id="GO:0015074">
    <property type="term" value="P:DNA integration"/>
    <property type="evidence" value="ECO:0007669"/>
    <property type="project" value="UniProtKB-KW"/>
</dbReference>
<organism evidence="7 8">
    <name type="scientific">Octadecabacter arcticus 238</name>
    <dbReference type="NCBI Taxonomy" id="391616"/>
    <lineage>
        <taxon>Bacteria</taxon>
        <taxon>Pseudomonadati</taxon>
        <taxon>Pseudomonadota</taxon>
        <taxon>Alphaproteobacteria</taxon>
        <taxon>Rhodobacterales</taxon>
        <taxon>Roseobacteraceae</taxon>
        <taxon>Octadecabacter</taxon>
    </lineage>
</organism>
<evidence type="ECO:0000256" key="3">
    <source>
        <dbReference type="ARBA" id="ARBA00023172"/>
    </source>
</evidence>
<evidence type="ECO:0000259" key="5">
    <source>
        <dbReference type="PROSITE" id="PS51898"/>
    </source>
</evidence>
<dbReference type="CDD" id="cd00397">
    <property type="entry name" value="DNA_BRE_C"/>
    <property type="match status" value="1"/>
</dbReference>
<dbReference type="Gene3D" id="1.10.443.10">
    <property type="entry name" value="Intergrase catalytic core"/>
    <property type="match status" value="1"/>
</dbReference>
<keyword evidence="8" id="KW-1185">Reference proteome</keyword>
<protein>
    <submittedName>
        <fullName evidence="7">Integrase family protein</fullName>
    </submittedName>
</protein>
<name>M9RRV8_9RHOB</name>
<dbReference type="PROSITE" id="PS51898">
    <property type="entry name" value="TYR_RECOMBINASE"/>
    <property type="match status" value="1"/>
</dbReference>
<evidence type="ECO:0000256" key="2">
    <source>
        <dbReference type="ARBA" id="ARBA00023125"/>
    </source>
</evidence>
<dbReference type="AlphaFoldDB" id="M9RRV8"/>
<accession>M9RRV8</accession>
<dbReference type="GO" id="GO:0003677">
    <property type="term" value="F:DNA binding"/>
    <property type="evidence" value="ECO:0007669"/>
    <property type="project" value="UniProtKB-UniRule"/>
</dbReference>
<dbReference type="KEGG" id="oar:OA238_c24860"/>
<dbReference type="InterPro" id="IPR002104">
    <property type="entry name" value="Integrase_catalytic"/>
</dbReference>
<feature type="domain" description="Core-binding (CB)" evidence="6">
    <location>
        <begin position="1"/>
        <end position="96"/>
    </location>
</feature>